<dbReference type="AlphaFoldDB" id="A0A180G426"/>
<proteinExistence type="predicted"/>
<accession>A0A180G426</accession>
<feature type="non-terminal residue" evidence="2">
    <location>
        <position position="300"/>
    </location>
</feature>
<feature type="compositionally biased region" description="Basic and acidic residues" evidence="1">
    <location>
        <begin position="237"/>
        <end position="249"/>
    </location>
</feature>
<dbReference type="VEuPathDB" id="FungiDB:PTTG_09910"/>
<dbReference type="Proteomes" id="UP000005240">
    <property type="component" value="Unassembled WGS sequence"/>
</dbReference>
<gene>
    <name evidence="2" type="ORF">PTTG_09910</name>
</gene>
<feature type="compositionally biased region" description="Basic and acidic residues" evidence="1">
    <location>
        <begin position="256"/>
        <end position="266"/>
    </location>
</feature>
<dbReference type="EMBL" id="ADAS02000429">
    <property type="protein sequence ID" value="OAV87394.1"/>
    <property type="molecule type" value="Genomic_DNA"/>
</dbReference>
<name>A0A180G426_PUCT1</name>
<organism evidence="2">
    <name type="scientific">Puccinia triticina (isolate 1-1 / race 1 (BBBD))</name>
    <name type="common">Brown leaf rust fungus</name>
    <dbReference type="NCBI Taxonomy" id="630390"/>
    <lineage>
        <taxon>Eukaryota</taxon>
        <taxon>Fungi</taxon>
        <taxon>Dikarya</taxon>
        <taxon>Basidiomycota</taxon>
        <taxon>Pucciniomycotina</taxon>
        <taxon>Pucciniomycetes</taxon>
        <taxon>Pucciniales</taxon>
        <taxon>Pucciniaceae</taxon>
        <taxon>Puccinia</taxon>
    </lineage>
</organism>
<sequence>MAPPSDKPQNLEFMECYYYPKKCVPCERARRGFCLSGPLIKTQDGRYAFRSTCFYCNQLPKNERKNCQVLKQNQLSKFNTTYLDAWQVIHHIPTRQNFYANFEEEVDKNLVHTSLETSHPGPAPWYIAVELLPTRGDSNTLWLPTEPLSLENSVVSDDQQVQHSLEEGQVVGGGPLEDSMIEESSMAGLRIEENSVVEEKDSMVEENSREDSRIEENAAVKENSAVEENLAIEENLRAKGNTRVEEKPMVEWSPAVEKESNSRRQGSDTGSEEWENLANWSPLPSIRKAQEEKEEFIRNV</sequence>
<feature type="compositionally biased region" description="Basic and acidic residues" evidence="1">
    <location>
        <begin position="288"/>
        <end position="300"/>
    </location>
</feature>
<evidence type="ECO:0000256" key="1">
    <source>
        <dbReference type="SAM" id="MobiDB-lite"/>
    </source>
</evidence>
<reference evidence="3" key="4">
    <citation type="submission" date="2025-05" db="UniProtKB">
        <authorList>
            <consortium name="EnsemblFungi"/>
        </authorList>
    </citation>
    <scope>IDENTIFICATION</scope>
    <source>
        <strain evidence="3">isolate 1-1 / race 1 (BBBD)</strain>
    </source>
</reference>
<reference evidence="2" key="1">
    <citation type="submission" date="2009-11" db="EMBL/GenBank/DDBJ databases">
        <authorList>
            <consortium name="The Broad Institute Genome Sequencing Platform"/>
            <person name="Ward D."/>
            <person name="Feldgarden M."/>
            <person name="Earl A."/>
            <person name="Young S.K."/>
            <person name="Zeng Q."/>
            <person name="Koehrsen M."/>
            <person name="Alvarado L."/>
            <person name="Berlin A."/>
            <person name="Bochicchio J."/>
            <person name="Borenstein D."/>
            <person name="Chapman S.B."/>
            <person name="Chen Z."/>
            <person name="Engels R."/>
            <person name="Freedman E."/>
            <person name="Gellesch M."/>
            <person name="Goldberg J."/>
            <person name="Griggs A."/>
            <person name="Gujja S."/>
            <person name="Heilman E."/>
            <person name="Heiman D."/>
            <person name="Hepburn T."/>
            <person name="Howarth C."/>
            <person name="Jen D."/>
            <person name="Larson L."/>
            <person name="Lewis B."/>
            <person name="Mehta T."/>
            <person name="Park D."/>
            <person name="Pearson M."/>
            <person name="Roberts A."/>
            <person name="Saif S."/>
            <person name="Shea T."/>
            <person name="Shenoy N."/>
            <person name="Sisk P."/>
            <person name="Stolte C."/>
            <person name="Sykes S."/>
            <person name="Thomson T."/>
            <person name="Walk T."/>
            <person name="White J."/>
            <person name="Yandava C."/>
            <person name="Izard J."/>
            <person name="Baranova O.V."/>
            <person name="Blanton J.M."/>
            <person name="Tanner A.C."/>
            <person name="Dewhirst F.E."/>
            <person name="Haas B."/>
            <person name="Nusbaum C."/>
            <person name="Birren B."/>
        </authorList>
    </citation>
    <scope>NUCLEOTIDE SEQUENCE [LARGE SCALE GENOMIC DNA]</scope>
    <source>
        <strain evidence="2">1-1 BBBD Race 1</strain>
    </source>
</reference>
<keyword evidence="4" id="KW-1185">Reference proteome</keyword>
<protein>
    <submittedName>
        <fullName evidence="2 3">Uncharacterized protein</fullName>
    </submittedName>
</protein>
<reference evidence="3 4" key="3">
    <citation type="journal article" date="2017" name="G3 (Bethesda)">
        <title>Comparative analysis highlights variable genome content of wheat rusts and divergence of the mating loci.</title>
        <authorList>
            <person name="Cuomo C.A."/>
            <person name="Bakkeren G."/>
            <person name="Khalil H.B."/>
            <person name="Panwar V."/>
            <person name="Joly D."/>
            <person name="Linning R."/>
            <person name="Sakthikumar S."/>
            <person name="Song X."/>
            <person name="Adiconis X."/>
            <person name="Fan L."/>
            <person name="Goldberg J.M."/>
            <person name="Levin J.Z."/>
            <person name="Young S."/>
            <person name="Zeng Q."/>
            <person name="Anikster Y."/>
            <person name="Bruce M."/>
            <person name="Wang M."/>
            <person name="Yin C."/>
            <person name="McCallum B."/>
            <person name="Szabo L.J."/>
            <person name="Hulbert S."/>
            <person name="Chen X."/>
            <person name="Fellers J.P."/>
        </authorList>
    </citation>
    <scope>NUCLEOTIDE SEQUENCE</scope>
    <source>
        <strain evidence="4">Isolate 1-1 / race 1 (BBBD)</strain>
        <strain evidence="3">isolate 1-1 / race 1 (BBBD)</strain>
    </source>
</reference>
<feature type="region of interest" description="Disordered" evidence="1">
    <location>
        <begin position="237"/>
        <end position="300"/>
    </location>
</feature>
<dbReference type="EnsemblFungi" id="PTTG_09910-t43_1">
    <property type="protein sequence ID" value="PTTG_09910-t43_1-p1"/>
    <property type="gene ID" value="PTTG_09910"/>
</dbReference>
<evidence type="ECO:0000313" key="3">
    <source>
        <dbReference type="EnsemblFungi" id="PTTG_09910-t43_1-p1"/>
    </source>
</evidence>
<evidence type="ECO:0000313" key="4">
    <source>
        <dbReference type="Proteomes" id="UP000005240"/>
    </source>
</evidence>
<evidence type="ECO:0000313" key="2">
    <source>
        <dbReference type="EMBL" id="OAV87394.1"/>
    </source>
</evidence>
<reference evidence="2" key="2">
    <citation type="submission" date="2016-05" db="EMBL/GenBank/DDBJ databases">
        <title>Comparative analysis highlights variable genome content of wheat rusts and divergence of the mating loci.</title>
        <authorList>
            <person name="Cuomo C.A."/>
            <person name="Bakkeren G."/>
            <person name="Szabo L."/>
            <person name="Khalil H."/>
            <person name="Joly D."/>
            <person name="Goldberg J."/>
            <person name="Young S."/>
            <person name="Zeng Q."/>
            <person name="Fellers J."/>
        </authorList>
    </citation>
    <scope>NUCLEOTIDE SEQUENCE [LARGE SCALE GENOMIC DNA]</scope>
    <source>
        <strain evidence="2">1-1 BBBD Race 1</strain>
    </source>
</reference>